<gene>
    <name evidence="4" type="ORF">RFI_33352</name>
</gene>
<evidence type="ECO:0000256" key="2">
    <source>
        <dbReference type="ARBA" id="ARBA00022840"/>
    </source>
</evidence>
<keyword evidence="4" id="KW-0418">Kinase</keyword>
<dbReference type="InterPro" id="IPR008271">
    <property type="entry name" value="Ser/Thr_kinase_AS"/>
</dbReference>
<keyword evidence="4" id="KW-0808">Transferase</keyword>
<dbReference type="Gene3D" id="1.10.510.10">
    <property type="entry name" value="Transferase(Phosphotransferase) domain 1"/>
    <property type="match status" value="1"/>
</dbReference>
<proteinExistence type="predicted"/>
<evidence type="ECO:0000259" key="3">
    <source>
        <dbReference type="PROSITE" id="PS50011"/>
    </source>
</evidence>
<dbReference type="AlphaFoldDB" id="X6LTI7"/>
<evidence type="ECO:0000256" key="1">
    <source>
        <dbReference type="ARBA" id="ARBA00022741"/>
    </source>
</evidence>
<dbReference type="OrthoDB" id="541276at2759"/>
<organism evidence="4 5">
    <name type="scientific">Reticulomyxa filosa</name>
    <dbReference type="NCBI Taxonomy" id="46433"/>
    <lineage>
        <taxon>Eukaryota</taxon>
        <taxon>Sar</taxon>
        <taxon>Rhizaria</taxon>
        <taxon>Retaria</taxon>
        <taxon>Foraminifera</taxon>
        <taxon>Monothalamids</taxon>
        <taxon>Reticulomyxidae</taxon>
        <taxon>Reticulomyxa</taxon>
    </lineage>
</organism>
<sequence length="152" mass="17704">EGKGKKKKKKRYGTVWKARRVTDPPDAPHYAIKKIILKDNIESAKRLLRELTILRVLKGHKNIITLLDVIPKSSRPPDEGGTTMFDKFYLVFELMDKDLRRVTTSREYFTLDEIKHMVLQILLGLKYMHSAHIVHRDLKPENVLLNKDGACR</sequence>
<keyword evidence="2" id="KW-0067">ATP-binding</keyword>
<comment type="caution">
    <text evidence="4">The sequence shown here is derived from an EMBL/GenBank/DDBJ whole genome shotgun (WGS) entry which is preliminary data.</text>
</comment>
<evidence type="ECO:0000313" key="4">
    <source>
        <dbReference type="EMBL" id="ETO04050.1"/>
    </source>
</evidence>
<feature type="domain" description="Protein kinase" evidence="3">
    <location>
        <begin position="1"/>
        <end position="152"/>
    </location>
</feature>
<dbReference type="InterPro" id="IPR000719">
    <property type="entry name" value="Prot_kinase_dom"/>
</dbReference>
<reference evidence="4 5" key="1">
    <citation type="journal article" date="2013" name="Curr. Biol.">
        <title>The Genome of the Foraminiferan Reticulomyxa filosa.</title>
        <authorList>
            <person name="Glockner G."/>
            <person name="Hulsmann N."/>
            <person name="Schleicher M."/>
            <person name="Noegel A.A."/>
            <person name="Eichinger L."/>
            <person name="Gallinger C."/>
            <person name="Pawlowski J."/>
            <person name="Sierra R."/>
            <person name="Euteneuer U."/>
            <person name="Pillet L."/>
            <person name="Moustafa A."/>
            <person name="Platzer M."/>
            <person name="Groth M."/>
            <person name="Szafranski K."/>
            <person name="Schliwa M."/>
        </authorList>
    </citation>
    <scope>NUCLEOTIDE SEQUENCE [LARGE SCALE GENOMIC DNA]</scope>
</reference>
<dbReference type="GO" id="GO:0004672">
    <property type="term" value="F:protein kinase activity"/>
    <property type="evidence" value="ECO:0007669"/>
    <property type="project" value="InterPro"/>
</dbReference>
<dbReference type="InterPro" id="IPR050117">
    <property type="entry name" value="MAPK"/>
</dbReference>
<dbReference type="PROSITE" id="PS00108">
    <property type="entry name" value="PROTEIN_KINASE_ST"/>
    <property type="match status" value="1"/>
</dbReference>
<dbReference type="InterPro" id="IPR011009">
    <property type="entry name" value="Kinase-like_dom_sf"/>
</dbReference>
<dbReference type="Pfam" id="PF00069">
    <property type="entry name" value="Pkinase"/>
    <property type="match status" value="1"/>
</dbReference>
<keyword evidence="5" id="KW-1185">Reference proteome</keyword>
<dbReference type="EMBL" id="ASPP01030609">
    <property type="protein sequence ID" value="ETO04050.1"/>
    <property type="molecule type" value="Genomic_DNA"/>
</dbReference>
<evidence type="ECO:0000313" key="5">
    <source>
        <dbReference type="Proteomes" id="UP000023152"/>
    </source>
</evidence>
<dbReference type="Proteomes" id="UP000023152">
    <property type="component" value="Unassembled WGS sequence"/>
</dbReference>
<keyword evidence="1" id="KW-0547">Nucleotide-binding</keyword>
<protein>
    <submittedName>
        <fullName evidence="4">MAP kinase</fullName>
    </submittedName>
</protein>
<feature type="non-terminal residue" evidence="4">
    <location>
        <position position="1"/>
    </location>
</feature>
<dbReference type="SMART" id="SM00220">
    <property type="entry name" value="S_TKc"/>
    <property type="match status" value="1"/>
</dbReference>
<accession>X6LTI7</accession>
<dbReference type="PANTHER" id="PTHR24055">
    <property type="entry name" value="MITOGEN-ACTIVATED PROTEIN KINASE"/>
    <property type="match status" value="1"/>
</dbReference>
<dbReference type="Gene3D" id="3.30.200.20">
    <property type="entry name" value="Phosphorylase Kinase, domain 1"/>
    <property type="match status" value="1"/>
</dbReference>
<dbReference type="GO" id="GO:0005524">
    <property type="term" value="F:ATP binding"/>
    <property type="evidence" value="ECO:0007669"/>
    <property type="project" value="UniProtKB-KW"/>
</dbReference>
<dbReference type="PROSITE" id="PS50011">
    <property type="entry name" value="PROTEIN_KINASE_DOM"/>
    <property type="match status" value="1"/>
</dbReference>
<name>X6LTI7_RETFI</name>
<dbReference type="SUPFAM" id="SSF56112">
    <property type="entry name" value="Protein kinase-like (PK-like)"/>
    <property type="match status" value="1"/>
</dbReference>
<dbReference type="OMA" id="APHYAIK"/>
<feature type="non-terminal residue" evidence="4">
    <location>
        <position position="152"/>
    </location>
</feature>